<dbReference type="GeneID" id="75053859"/>
<accession>A0A7G5N1C7</accession>
<dbReference type="Proteomes" id="UP000515789">
    <property type="component" value="Chromosome"/>
</dbReference>
<dbReference type="RefSeq" id="WP_018596643.1">
    <property type="nucleotide sequence ID" value="NZ_CABLBP010000031.1"/>
</dbReference>
<dbReference type="Pfam" id="PF03864">
    <property type="entry name" value="Phage_cap_E"/>
    <property type="match status" value="1"/>
</dbReference>
<evidence type="ECO:0000313" key="2">
    <source>
        <dbReference type="Proteomes" id="UP000515789"/>
    </source>
</evidence>
<dbReference type="InterPro" id="IPR005564">
    <property type="entry name" value="Major_capsid_GpE"/>
</dbReference>
<protein>
    <submittedName>
        <fullName evidence="1">Phage capsid protein</fullName>
    </submittedName>
</protein>
<proteinExistence type="predicted"/>
<dbReference type="AlphaFoldDB" id="A0A7G5N1C7"/>
<name>A0A7G5N1C7_9FIRM</name>
<organism evidence="1 2">
    <name type="scientific">Blautia producta</name>
    <dbReference type="NCBI Taxonomy" id="33035"/>
    <lineage>
        <taxon>Bacteria</taxon>
        <taxon>Bacillati</taxon>
        <taxon>Bacillota</taxon>
        <taxon>Clostridia</taxon>
        <taxon>Lachnospirales</taxon>
        <taxon>Lachnospiraceae</taxon>
        <taxon>Blautia</taxon>
    </lineage>
</organism>
<dbReference type="InterPro" id="IPR053738">
    <property type="entry name" value="Lambda_capsid_assembly"/>
</dbReference>
<dbReference type="EMBL" id="CP039126">
    <property type="protein sequence ID" value="QMW80670.1"/>
    <property type="molecule type" value="Genomic_DNA"/>
</dbReference>
<sequence>MALPLKEAFTARAIGVLWDAYKQTMGIAPYLGSGFFPASKSPTMDLKWFKGSKGLPVSLTPSNFDALATVRDRIGFKEMETEMPFFRESYLVKEKDAQDYENMMNAADPAIAQELLRQIALGPMDLVQGADVVPERMIWQLLCPVDGSPKIAISANGVNYDYNYDVDGSYKSKNFLELTGTDKWDDADNCDPFEDLRAAKKAMKKRGKVVTLAVMNDNTWQKIVKSKKAREYIVAKAVTSPVFIEESDVKKFIRESESLKLEILVYDKLFIDDSGAEKTFIPDGMVALLPGKTALGSTKYGKTPEERSGDASIGNLSIVNTGVAVYTYTTPHPIVTQCIVSEIVLPTFERMDDTYAIKAY</sequence>
<reference evidence="1 2" key="1">
    <citation type="submission" date="2019-04" db="EMBL/GenBank/DDBJ databases">
        <authorList>
            <person name="Schori C."/>
            <person name="Ahrens C."/>
        </authorList>
    </citation>
    <scope>NUCLEOTIDE SEQUENCE [LARGE SCALE GENOMIC DNA]</scope>
    <source>
        <strain evidence="1 2">DSM 2950</strain>
    </source>
</reference>
<dbReference type="Gene3D" id="3.90.1690.10">
    <property type="entry name" value="phage-related protein like domain"/>
    <property type="match status" value="1"/>
</dbReference>
<gene>
    <name evidence="1" type="ORF">E5259_25510</name>
</gene>
<evidence type="ECO:0000313" key="1">
    <source>
        <dbReference type="EMBL" id="QMW80670.1"/>
    </source>
</evidence>